<evidence type="ECO:0000313" key="5">
    <source>
        <dbReference type="Proteomes" id="UP000199444"/>
    </source>
</evidence>
<dbReference type="AlphaFoldDB" id="A0A1H0Y8T7"/>
<dbReference type="SUPFAM" id="SSF52266">
    <property type="entry name" value="SGNH hydrolase"/>
    <property type="match status" value="1"/>
</dbReference>
<gene>
    <name evidence="4" type="ORF">SAMN05216231_0500</name>
</gene>
<dbReference type="Pfam" id="PF13472">
    <property type="entry name" value="Lipase_GDSL_2"/>
    <property type="match status" value="1"/>
</dbReference>
<dbReference type="EMBL" id="FNKD01000001">
    <property type="protein sequence ID" value="SDQ11574.1"/>
    <property type="molecule type" value="Genomic_DNA"/>
</dbReference>
<dbReference type="InterPro" id="IPR013830">
    <property type="entry name" value="SGNH_hydro"/>
</dbReference>
<dbReference type="GO" id="GO:0004622">
    <property type="term" value="F:phosphatidylcholine lysophospholipase activity"/>
    <property type="evidence" value="ECO:0007669"/>
    <property type="project" value="TreeGrafter"/>
</dbReference>
<evidence type="ECO:0000256" key="2">
    <source>
        <dbReference type="SAM" id="Phobius"/>
    </source>
</evidence>
<dbReference type="InterPro" id="IPR051532">
    <property type="entry name" value="Ester_Hydrolysis_Enzymes"/>
</dbReference>
<evidence type="ECO:0000256" key="1">
    <source>
        <dbReference type="SAM" id="MobiDB-lite"/>
    </source>
</evidence>
<protein>
    <submittedName>
        <fullName evidence="4">Lysophospholipase L1</fullName>
    </submittedName>
</protein>
<dbReference type="PANTHER" id="PTHR30383:SF27">
    <property type="entry name" value="SPORE GERMINATION LIPASE LIPC"/>
    <property type="match status" value="1"/>
</dbReference>
<keyword evidence="5" id="KW-1185">Reference proteome</keyword>
<feature type="transmembrane region" description="Helical" evidence="2">
    <location>
        <begin position="5"/>
        <end position="24"/>
    </location>
</feature>
<keyword evidence="2" id="KW-0812">Transmembrane</keyword>
<dbReference type="PANTHER" id="PTHR30383">
    <property type="entry name" value="THIOESTERASE 1/PROTEASE 1/LYSOPHOSPHOLIPASE L1"/>
    <property type="match status" value="1"/>
</dbReference>
<dbReference type="STRING" id="553311.SAMN05216231_0500"/>
<sequence>MKRRYIFIILGILIIGLAIIIFLYQPEPNLNESADNNSQEETQQETEPDKEIETEDEQPEEETKEPITKFREIISGALQGTIDFFTNKEAHVAAIGDSLTQGVGDKVVDGGYIGILDNTINKDNQLVTFENYGKRGNRSSQLLKRLEQPEIAQSVKEADIVLITIGANDIMQVVKENFSDLTIKDFSQERIAYKERLKIIFERIKDLNSDADIYLLGFYNPFEKYFKDLEELGMIVENWNNTGKNVTEQYENATFIPTVDLFEDTDKNLIADDNFHPNHLGYQRIAKRVLEHITD</sequence>
<feature type="region of interest" description="Disordered" evidence="1">
    <location>
        <begin position="32"/>
        <end position="67"/>
    </location>
</feature>
<reference evidence="4 5" key="1">
    <citation type="submission" date="2016-10" db="EMBL/GenBank/DDBJ databases">
        <authorList>
            <person name="de Groot N.N."/>
        </authorList>
    </citation>
    <scope>NUCLEOTIDE SEQUENCE [LARGE SCALE GENOMIC DNA]</scope>
    <source>
        <strain evidence="4 5">CGMCC 1.10449</strain>
    </source>
</reference>
<accession>A0A1H0Y8T7</accession>
<keyword evidence="2" id="KW-1133">Transmembrane helix</keyword>
<evidence type="ECO:0000259" key="3">
    <source>
        <dbReference type="Pfam" id="PF13472"/>
    </source>
</evidence>
<name>A0A1H0Y8T7_9BACI</name>
<dbReference type="InterPro" id="IPR036514">
    <property type="entry name" value="SGNH_hydro_sf"/>
</dbReference>
<dbReference type="Proteomes" id="UP000199444">
    <property type="component" value="Unassembled WGS sequence"/>
</dbReference>
<dbReference type="Gene3D" id="3.40.50.1110">
    <property type="entry name" value="SGNH hydrolase"/>
    <property type="match status" value="1"/>
</dbReference>
<feature type="domain" description="SGNH hydrolase-type esterase" evidence="3">
    <location>
        <begin position="94"/>
        <end position="284"/>
    </location>
</feature>
<dbReference type="RefSeq" id="WP_092491376.1">
    <property type="nucleotide sequence ID" value="NZ_FNKD01000001.1"/>
</dbReference>
<feature type="compositionally biased region" description="Acidic residues" evidence="1">
    <location>
        <begin position="42"/>
        <end position="63"/>
    </location>
</feature>
<evidence type="ECO:0000313" key="4">
    <source>
        <dbReference type="EMBL" id="SDQ11574.1"/>
    </source>
</evidence>
<keyword evidence="2" id="KW-0472">Membrane</keyword>
<organism evidence="4 5">
    <name type="scientific">Virgibacillus salinus</name>
    <dbReference type="NCBI Taxonomy" id="553311"/>
    <lineage>
        <taxon>Bacteria</taxon>
        <taxon>Bacillati</taxon>
        <taxon>Bacillota</taxon>
        <taxon>Bacilli</taxon>
        <taxon>Bacillales</taxon>
        <taxon>Bacillaceae</taxon>
        <taxon>Virgibacillus</taxon>
    </lineage>
</organism>
<proteinExistence type="predicted"/>
<dbReference type="CDD" id="cd04506">
    <property type="entry name" value="SGNH_hydrolase_YpmR_like"/>
    <property type="match status" value="1"/>
</dbReference>